<dbReference type="EMBL" id="CP053084">
    <property type="protein sequence ID" value="QJR30935.1"/>
    <property type="molecule type" value="Genomic_DNA"/>
</dbReference>
<dbReference type="SUPFAM" id="SSF54909">
    <property type="entry name" value="Dimeric alpha+beta barrel"/>
    <property type="match status" value="1"/>
</dbReference>
<sequence length="181" mass="21052">MNNHYSFIGGHEGPWRVTRCHAVVGEPVDAVQRLNVVNTPASQLNQRGTWVLQGFTSNVRYAERHEITQLRARQEGLNRPASTCAALIPIKKNAQWWALSQDERRAIFEAQSHHTEIGLAYLPEIARQLHHSRDLGEPFDFLTWFEFAPEHTDVFDELLVKLRASEEWKYVEREVDIRLLR</sequence>
<keyword evidence="5" id="KW-1185">Reference proteome</keyword>
<gene>
    <name evidence="4" type="ORF">HKT17_15110</name>
</gene>
<accession>A0ABX6NAK6</accession>
<proteinExistence type="predicted"/>
<evidence type="ECO:0000256" key="3">
    <source>
        <dbReference type="ARBA" id="ARBA00023004"/>
    </source>
</evidence>
<dbReference type="RefSeq" id="WP_171101205.1">
    <property type="nucleotide sequence ID" value="NZ_CP053084.1"/>
</dbReference>
<evidence type="ECO:0000256" key="2">
    <source>
        <dbReference type="ARBA" id="ARBA00022723"/>
    </source>
</evidence>
<evidence type="ECO:0000256" key="1">
    <source>
        <dbReference type="ARBA" id="ARBA00022617"/>
    </source>
</evidence>
<keyword evidence="3" id="KW-0408">Iron</keyword>
<dbReference type="InterPro" id="IPR010644">
    <property type="entry name" value="ChdC/CLD"/>
</dbReference>
<keyword evidence="1" id="KW-0349">Heme</keyword>
<reference evidence="4 5" key="1">
    <citation type="submission" date="2020-05" db="EMBL/GenBank/DDBJ databases">
        <title>Compete genome of Limnobacter sp. SAORIC-580.</title>
        <authorList>
            <person name="Song J."/>
            <person name="Cho J.-C."/>
        </authorList>
    </citation>
    <scope>NUCLEOTIDE SEQUENCE [LARGE SCALE GENOMIC DNA]</scope>
    <source>
        <strain evidence="4 5">SAORIC-580</strain>
    </source>
</reference>
<name>A0ABX6NAK6_9BURK</name>
<keyword evidence="2" id="KW-0479">Metal-binding</keyword>
<dbReference type="Gene3D" id="3.30.70.3420">
    <property type="match status" value="1"/>
</dbReference>
<protein>
    <submittedName>
        <fullName evidence="4">Chlorite dismutase</fullName>
    </submittedName>
</protein>
<dbReference type="Proteomes" id="UP000501130">
    <property type="component" value="Chromosome"/>
</dbReference>
<evidence type="ECO:0000313" key="4">
    <source>
        <dbReference type="EMBL" id="QJR30935.1"/>
    </source>
</evidence>
<organism evidence="4 5">
    <name type="scientific">Limnobacter profundi</name>
    <dbReference type="NCBI Taxonomy" id="2732163"/>
    <lineage>
        <taxon>Bacteria</taxon>
        <taxon>Pseudomonadati</taxon>
        <taxon>Pseudomonadota</taxon>
        <taxon>Betaproteobacteria</taxon>
        <taxon>Burkholderiales</taxon>
        <taxon>Burkholderiaceae</taxon>
        <taxon>Limnobacter</taxon>
    </lineage>
</organism>
<dbReference type="Pfam" id="PF06778">
    <property type="entry name" value="Chlor_dismutase"/>
    <property type="match status" value="1"/>
</dbReference>
<evidence type="ECO:0000313" key="5">
    <source>
        <dbReference type="Proteomes" id="UP000501130"/>
    </source>
</evidence>
<dbReference type="InterPro" id="IPR011008">
    <property type="entry name" value="Dimeric_a/b-barrel"/>
</dbReference>